<reference evidence="2" key="1">
    <citation type="journal article" date="2018" name="Arch. Virol.">
        <title>Complete genome sequence and analysis of ictalurid herpesvirus 2.</title>
        <authorList>
            <person name="Borzak R."/>
            <person name="Haluk T."/>
            <person name="Bartha D."/>
            <person name="Doszpoly A."/>
        </authorList>
    </citation>
    <scope>NUCLEOTIDE SEQUENCE</scope>
    <source>
        <strain evidence="2">760/94</strain>
    </source>
</reference>
<dbReference type="GeneID" id="35414690"/>
<feature type="compositionally biased region" description="Low complexity" evidence="1">
    <location>
        <begin position="127"/>
        <end position="137"/>
    </location>
</feature>
<proteinExistence type="predicted"/>
<dbReference type="Proteomes" id="UP000242696">
    <property type="component" value="Segment"/>
</dbReference>
<feature type="region of interest" description="Disordered" evidence="1">
    <location>
        <begin position="176"/>
        <end position="197"/>
    </location>
</feature>
<keyword evidence="3" id="KW-1185">Reference proteome</keyword>
<evidence type="ECO:0000313" key="3">
    <source>
        <dbReference type="Proteomes" id="UP000242696"/>
    </source>
</evidence>
<evidence type="ECO:0000313" key="2">
    <source>
        <dbReference type="EMBL" id="AUG72298.1"/>
    </source>
</evidence>
<dbReference type="RefSeq" id="YP_009447870.1">
    <property type="nucleotide sequence ID" value="NC_036579.1"/>
</dbReference>
<feature type="compositionally biased region" description="Basic residues" evidence="1">
    <location>
        <begin position="95"/>
        <end position="111"/>
    </location>
</feature>
<sequence>MTFQFNCWDPILDDISKTIQIATVDRQPPTYWNYITAETGMRGYELFGYPSLTQSGTIPGSPWRPEMSTLSWPVPATSVHEDVIMAEPKVPIQPRQHRRRRRSRGAGRKSVHALAPVWSTPSPGTAVRQVPQEQRQQPPTPIKTGSLKSPGAPKSPRVKRGVTFADACTIVQFDREDQPDVVHGAPRGRVALRPPNL</sequence>
<accession>A0A2H5AJH9</accession>
<dbReference type="EMBL" id="MG271984">
    <property type="protein sequence ID" value="AUG72298.1"/>
    <property type="molecule type" value="Genomic_DNA"/>
</dbReference>
<dbReference type="KEGG" id="vg:35414690"/>
<name>A0A2H5AJH9_9VIRU</name>
<organism evidence="2">
    <name type="scientific">black bullhead herpesvirus</name>
    <dbReference type="NCBI Taxonomy" id="508441"/>
    <lineage>
        <taxon>Viruses</taxon>
        <taxon>Duplodnaviria</taxon>
        <taxon>Heunggongvirae</taxon>
        <taxon>Peploviricota</taxon>
        <taxon>Herviviricetes</taxon>
        <taxon>Herpesvirales</taxon>
        <taxon>Alloherpesviridae</taxon>
        <taxon>Ictavirus</taxon>
        <taxon>Ictavirus ictaluridallo2</taxon>
    </lineage>
</organism>
<protein>
    <submittedName>
        <fullName evidence="2">ORF99</fullName>
    </submittedName>
</protein>
<evidence type="ECO:0000256" key="1">
    <source>
        <dbReference type="SAM" id="MobiDB-lite"/>
    </source>
</evidence>
<feature type="region of interest" description="Disordered" evidence="1">
    <location>
        <begin position="89"/>
        <end position="161"/>
    </location>
</feature>